<feature type="transmembrane region" description="Helical" evidence="7">
    <location>
        <begin position="204"/>
        <end position="225"/>
    </location>
</feature>
<reference evidence="9 10" key="1">
    <citation type="submission" date="2020-01" db="EMBL/GenBank/DDBJ databases">
        <authorList>
            <person name="Gupta K D."/>
        </authorList>
    </citation>
    <scope>NUCLEOTIDE SEQUENCE [LARGE SCALE GENOMIC DNA]</scope>
</reference>
<evidence type="ECO:0000256" key="7">
    <source>
        <dbReference type="SAM" id="Phobius"/>
    </source>
</evidence>
<dbReference type="PANTHER" id="PTHR31595">
    <property type="entry name" value="LONG-CHAIN-ALCOHOL O-FATTY-ACYLTRANSFERASE 3-RELATED"/>
    <property type="match status" value="1"/>
</dbReference>
<proteinExistence type="inferred from homology"/>
<evidence type="ECO:0000256" key="5">
    <source>
        <dbReference type="ARBA" id="ARBA00022989"/>
    </source>
</evidence>
<keyword evidence="10" id="KW-1185">Reference proteome</keyword>
<dbReference type="GO" id="GO:0016020">
    <property type="term" value="C:membrane"/>
    <property type="evidence" value="ECO:0007669"/>
    <property type="project" value="UniProtKB-SubCell"/>
</dbReference>
<evidence type="ECO:0000256" key="4">
    <source>
        <dbReference type="ARBA" id="ARBA00022692"/>
    </source>
</evidence>
<dbReference type="InterPro" id="IPR032805">
    <property type="entry name" value="Wax_synthase_dom"/>
</dbReference>
<dbReference type="OrthoDB" id="1077582at2759"/>
<dbReference type="GO" id="GO:0006629">
    <property type="term" value="P:lipid metabolic process"/>
    <property type="evidence" value="ECO:0007669"/>
    <property type="project" value="InterPro"/>
</dbReference>
<feature type="transmembrane region" description="Helical" evidence="7">
    <location>
        <begin position="303"/>
        <end position="321"/>
    </location>
</feature>
<evidence type="ECO:0000256" key="6">
    <source>
        <dbReference type="ARBA" id="ARBA00023136"/>
    </source>
</evidence>
<dbReference type="EMBL" id="CACVBS010000060">
    <property type="protein sequence ID" value="CAA7267489.1"/>
    <property type="molecule type" value="Genomic_DNA"/>
</dbReference>
<dbReference type="GO" id="GO:0008374">
    <property type="term" value="F:O-acyltransferase activity"/>
    <property type="evidence" value="ECO:0007669"/>
    <property type="project" value="InterPro"/>
</dbReference>
<dbReference type="Proteomes" id="UP000467700">
    <property type="component" value="Unassembled WGS sequence"/>
</dbReference>
<gene>
    <name evidence="9" type="ORF">AAE3_LOCUS9762</name>
</gene>
<evidence type="ECO:0000259" key="8">
    <source>
        <dbReference type="Pfam" id="PF13813"/>
    </source>
</evidence>
<keyword evidence="6 7" id="KW-0472">Membrane</keyword>
<dbReference type="InterPro" id="IPR044851">
    <property type="entry name" value="Wax_synthase"/>
</dbReference>
<sequence>MIALDALLLTQPNALRNSQDPLTNEVTERTLRQRITWAFRLYTNPRGIGWSHEHSHLPDRPSPLTPRWTFVRTRTFYAVICIGLECVAYVLNASNPGTTTPGRILSQSSFHWRAAGVAGFAAAGFARINMLNCLLSVIIVGSGLSSPERWPNLFGSPLDAWSVQRFWRHVWHQLLRKSLVTCTLALIPSVTFSHNSSSILKKLIRLHVAFMIIGVIHLGGEYMIVDKIIWTGAFKFFTLQAVAITLENVLSHLWPFSSGSQKLPKAIKTFHPNGNTNGHSGLTKKAHPSNVALRRRPSLALRLLGYAWVLLWFVWSAAFMIDPMVSSGMFIDPQADLRRRIGVFQ</sequence>
<dbReference type="PANTHER" id="PTHR31595:SF60">
    <property type="entry name" value="BIOSYNTHESIS PROTEIN (TRI7), PUTATIVE (AFU_ORTHOLOGUE AFUA_8G05970)-RELATED"/>
    <property type="match status" value="1"/>
</dbReference>
<organism evidence="9 10">
    <name type="scientific">Cyclocybe aegerita</name>
    <name type="common">Black poplar mushroom</name>
    <name type="synonym">Agrocybe aegerita</name>
    <dbReference type="NCBI Taxonomy" id="1973307"/>
    <lineage>
        <taxon>Eukaryota</taxon>
        <taxon>Fungi</taxon>
        <taxon>Dikarya</taxon>
        <taxon>Basidiomycota</taxon>
        <taxon>Agaricomycotina</taxon>
        <taxon>Agaricomycetes</taxon>
        <taxon>Agaricomycetidae</taxon>
        <taxon>Agaricales</taxon>
        <taxon>Agaricineae</taxon>
        <taxon>Bolbitiaceae</taxon>
        <taxon>Cyclocybe</taxon>
    </lineage>
</organism>
<accession>A0A8S0VSN6</accession>
<evidence type="ECO:0000256" key="2">
    <source>
        <dbReference type="ARBA" id="ARBA00007282"/>
    </source>
</evidence>
<protein>
    <recommendedName>
        <fullName evidence="8">Wax synthase domain-containing protein</fullName>
    </recommendedName>
</protein>
<evidence type="ECO:0000313" key="10">
    <source>
        <dbReference type="Proteomes" id="UP000467700"/>
    </source>
</evidence>
<comment type="subcellular location">
    <subcellularLocation>
        <location evidence="1">Membrane</location>
        <topology evidence="1">Multi-pass membrane protein</topology>
    </subcellularLocation>
</comment>
<evidence type="ECO:0000256" key="1">
    <source>
        <dbReference type="ARBA" id="ARBA00004141"/>
    </source>
</evidence>
<keyword evidence="4 7" id="KW-0812">Transmembrane</keyword>
<dbReference type="AlphaFoldDB" id="A0A8S0VSN6"/>
<dbReference type="Pfam" id="PF13813">
    <property type="entry name" value="MBOAT_2"/>
    <property type="match status" value="1"/>
</dbReference>
<evidence type="ECO:0000313" key="9">
    <source>
        <dbReference type="EMBL" id="CAA7267489.1"/>
    </source>
</evidence>
<keyword evidence="5 7" id="KW-1133">Transmembrane helix</keyword>
<name>A0A8S0VSN6_CYCAE</name>
<evidence type="ECO:0000256" key="3">
    <source>
        <dbReference type="ARBA" id="ARBA00022679"/>
    </source>
</evidence>
<feature type="domain" description="Wax synthase" evidence="8">
    <location>
        <begin position="150"/>
        <end position="238"/>
    </location>
</feature>
<keyword evidence="3" id="KW-0808">Transferase</keyword>
<comment type="caution">
    <text evidence="9">The sequence shown here is derived from an EMBL/GenBank/DDBJ whole genome shotgun (WGS) entry which is preliminary data.</text>
</comment>
<comment type="similarity">
    <text evidence="2">Belongs to the wax synthase family.</text>
</comment>